<comment type="subcellular location">
    <subcellularLocation>
        <location evidence="1">Secreted</location>
    </subcellularLocation>
</comment>
<evidence type="ECO:0000256" key="4">
    <source>
        <dbReference type="ARBA" id="ARBA00022651"/>
    </source>
</evidence>
<keyword evidence="6" id="KW-0378">Hydrolase</keyword>
<evidence type="ECO:0000256" key="8">
    <source>
        <dbReference type="ARBA" id="ARBA00023326"/>
    </source>
</evidence>
<evidence type="ECO:0000256" key="5">
    <source>
        <dbReference type="ARBA" id="ARBA00022729"/>
    </source>
</evidence>
<keyword evidence="7" id="KW-0119">Carbohydrate metabolism</keyword>
<proteinExistence type="predicted"/>
<protein>
    <recommendedName>
        <fullName evidence="2">feruloyl esterase</fullName>
        <ecNumber evidence="2">3.1.1.73</ecNumber>
    </recommendedName>
</protein>
<comment type="caution">
    <text evidence="12">The sequence shown here is derived from an EMBL/GenBank/DDBJ whole genome shotgun (WGS) entry which is preliminary data.</text>
</comment>
<evidence type="ECO:0000256" key="1">
    <source>
        <dbReference type="ARBA" id="ARBA00004613"/>
    </source>
</evidence>
<reference evidence="12 13" key="1">
    <citation type="submission" date="2018-06" db="EMBL/GenBank/DDBJ databases">
        <title>Complete Genomes of Monosporascus.</title>
        <authorList>
            <person name="Robinson A.J."/>
            <person name="Natvig D.O."/>
        </authorList>
    </citation>
    <scope>NUCLEOTIDE SEQUENCE [LARGE SCALE GENOMIC DNA]</scope>
    <source>
        <strain evidence="12 13">CBS 609.92</strain>
    </source>
</reference>
<evidence type="ECO:0000313" key="12">
    <source>
        <dbReference type="EMBL" id="RYO84080.1"/>
    </source>
</evidence>
<keyword evidence="13" id="KW-1185">Reference proteome</keyword>
<evidence type="ECO:0000256" key="2">
    <source>
        <dbReference type="ARBA" id="ARBA00013091"/>
    </source>
</evidence>
<dbReference type="EC" id="3.1.1.73" evidence="2"/>
<comment type="catalytic activity">
    <reaction evidence="9">
        <text>feruloyl-polysaccharide + H2O = ferulate + polysaccharide.</text>
        <dbReference type="EC" id="3.1.1.73"/>
    </reaction>
</comment>
<evidence type="ECO:0000313" key="13">
    <source>
        <dbReference type="Proteomes" id="UP000294003"/>
    </source>
</evidence>
<sequence>MTLSWSFAVLLVGVASISASGCGQAPYVAAGQRVNATLENSYRGYVLWLPRSYDGSTPTPVIFSFHGAGSTGEQQAELDLLTTPEFNTDHILVYPESVDGRDGRLWEVSPEVVDVDDVAYTLQILDQIRDDLCIDETRVFATGMSQGGGMTNLLACDPNASTRFAAYAPVAGAYYFEEGADGECDVDSVRFQCSPGLDRIPLLAFHGGDDGIIPYEGTSRRGGCVPNVGHWISQWAVREGLGPGPTVTEEVTEEATKYLYGGGDEQGLVSFVYAGKEVGHVWPATVGGRGNTGTASFNASSLIMEFFRDNQLSQDGPASADTPTNPPTPTSSTSPDPEESDTEGSAPAFRAEGAIGISGLLLLYTLFL</sequence>
<evidence type="ECO:0000256" key="7">
    <source>
        <dbReference type="ARBA" id="ARBA00023277"/>
    </source>
</evidence>
<dbReference type="EMBL" id="QJNS01000172">
    <property type="protein sequence ID" value="RYO84080.1"/>
    <property type="molecule type" value="Genomic_DNA"/>
</dbReference>
<dbReference type="InterPro" id="IPR043595">
    <property type="entry name" value="FaeB/C/D"/>
</dbReference>
<feature type="chain" id="PRO_5047271343" description="feruloyl esterase" evidence="11">
    <location>
        <begin position="20"/>
        <end position="368"/>
    </location>
</feature>
<keyword evidence="4" id="KW-0858">Xylan degradation</keyword>
<dbReference type="InterPro" id="IPR029058">
    <property type="entry name" value="AB_hydrolase_fold"/>
</dbReference>
<evidence type="ECO:0000256" key="6">
    <source>
        <dbReference type="ARBA" id="ARBA00022801"/>
    </source>
</evidence>
<evidence type="ECO:0000256" key="11">
    <source>
        <dbReference type="SAM" id="SignalP"/>
    </source>
</evidence>
<dbReference type="PANTHER" id="PTHR38050:SF2">
    <property type="entry name" value="FERULOYL ESTERASE C-RELATED"/>
    <property type="match status" value="1"/>
</dbReference>
<dbReference type="Proteomes" id="UP000294003">
    <property type="component" value="Unassembled WGS sequence"/>
</dbReference>
<feature type="region of interest" description="Disordered" evidence="10">
    <location>
        <begin position="312"/>
        <end position="345"/>
    </location>
</feature>
<feature type="signal peptide" evidence="11">
    <location>
        <begin position="1"/>
        <end position="19"/>
    </location>
</feature>
<keyword evidence="8" id="KW-0624">Polysaccharide degradation</keyword>
<dbReference type="PANTHER" id="PTHR38050">
    <property type="match status" value="1"/>
</dbReference>
<evidence type="ECO:0000256" key="10">
    <source>
        <dbReference type="SAM" id="MobiDB-lite"/>
    </source>
</evidence>
<keyword evidence="5 11" id="KW-0732">Signal</keyword>
<gene>
    <name evidence="12" type="ORF">DL762_005826</name>
</gene>
<name>A0ABY0H3R3_9PEZI</name>
<dbReference type="SUPFAM" id="SSF53474">
    <property type="entry name" value="alpha/beta-Hydrolases"/>
    <property type="match status" value="1"/>
</dbReference>
<keyword evidence="3" id="KW-0964">Secreted</keyword>
<accession>A0ABY0H3R3</accession>
<evidence type="ECO:0000256" key="9">
    <source>
        <dbReference type="ARBA" id="ARBA00034075"/>
    </source>
</evidence>
<dbReference type="Gene3D" id="3.40.50.1820">
    <property type="entry name" value="alpha/beta hydrolase"/>
    <property type="match status" value="1"/>
</dbReference>
<evidence type="ECO:0000256" key="3">
    <source>
        <dbReference type="ARBA" id="ARBA00022525"/>
    </source>
</evidence>
<organism evidence="12 13">
    <name type="scientific">Monosporascus cannonballus</name>
    <dbReference type="NCBI Taxonomy" id="155416"/>
    <lineage>
        <taxon>Eukaryota</taxon>
        <taxon>Fungi</taxon>
        <taxon>Dikarya</taxon>
        <taxon>Ascomycota</taxon>
        <taxon>Pezizomycotina</taxon>
        <taxon>Sordariomycetes</taxon>
        <taxon>Xylariomycetidae</taxon>
        <taxon>Xylariales</taxon>
        <taxon>Xylariales incertae sedis</taxon>
        <taxon>Monosporascus</taxon>
    </lineage>
</organism>